<accession>A0A3Q4HJB7</accession>
<dbReference type="Proteomes" id="UP000261580">
    <property type="component" value="Unassembled WGS sequence"/>
</dbReference>
<evidence type="ECO:0000313" key="2">
    <source>
        <dbReference type="Proteomes" id="UP000261580"/>
    </source>
</evidence>
<evidence type="ECO:0000313" key="1">
    <source>
        <dbReference type="Ensembl" id="ENSNBRP00000017187.1"/>
    </source>
</evidence>
<protein>
    <submittedName>
        <fullName evidence="1">Uncharacterized protein</fullName>
    </submittedName>
</protein>
<reference evidence="1" key="1">
    <citation type="submission" date="2025-08" db="UniProtKB">
        <authorList>
            <consortium name="Ensembl"/>
        </authorList>
    </citation>
    <scope>IDENTIFICATION</scope>
</reference>
<dbReference type="GeneTree" id="ENSGT00940000182169"/>
<proteinExistence type="predicted"/>
<dbReference type="AlphaFoldDB" id="A0A3Q4HJB7"/>
<organism evidence="1 2">
    <name type="scientific">Neolamprologus brichardi</name>
    <name type="common">Fairy cichlid</name>
    <name type="synonym">Lamprologus brichardi</name>
    <dbReference type="NCBI Taxonomy" id="32507"/>
    <lineage>
        <taxon>Eukaryota</taxon>
        <taxon>Metazoa</taxon>
        <taxon>Chordata</taxon>
        <taxon>Craniata</taxon>
        <taxon>Vertebrata</taxon>
        <taxon>Euteleostomi</taxon>
        <taxon>Actinopterygii</taxon>
        <taxon>Neopterygii</taxon>
        <taxon>Teleostei</taxon>
        <taxon>Neoteleostei</taxon>
        <taxon>Acanthomorphata</taxon>
        <taxon>Ovalentaria</taxon>
        <taxon>Cichlomorphae</taxon>
        <taxon>Cichliformes</taxon>
        <taxon>Cichlidae</taxon>
        <taxon>African cichlids</taxon>
        <taxon>Pseudocrenilabrinae</taxon>
        <taxon>Lamprologini</taxon>
        <taxon>Neolamprologus</taxon>
    </lineage>
</organism>
<dbReference type="Ensembl" id="ENSNBRT00000017651.1">
    <property type="protein sequence ID" value="ENSNBRP00000017187.1"/>
    <property type="gene ID" value="ENSNBRG00000013283.1"/>
</dbReference>
<dbReference type="OMA" id="CGWMISQ"/>
<name>A0A3Q4HJB7_NEOBR</name>
<reference evidence="1" key="2">
    <citation type="submission" date="2025-09" db="UniProtKB">
        <authorList>
            <consortium name="Ensembl"/>
        </authorList>
    </citation>
    <scope>IDENTIFICATION</scope>
</reference>
<sequence>ACFFHTYFCAVLAATFRNCVNFFQDCMLCSCCDTYRMTTPEECFNGLVFLPFVGNLSYCGWMISQILSGRNSCTTSSSMQFCKSFSMVL</sequence>
<keyword evidence="2" id="KW-1185">Reference proteome</keyword>